<evidence type="ECO:0000259" key="6">
    <source>
        <dbReference type="Pfam" id="PF07980"/>
    </source>
</evidence>
<dbReference type="Proteomes" id="UP000583266">
    <property type="component" value="Unassembled WGS sequence"/>
</dbReference>
<sequence length="488" mass="54803">MQKSIHYRNKRKGTFCLRFKSHRLNKSASGVILLMLLPIVACNKFVDVPSPVNKIAAQELFKDDANATSAVTGIYGQMANLVQNIANGSITSLTGITSDELNYINNAAAIKEFQTNSISTNNSTNVGDFWAPAYKYIYQANASLEGIAASTGISLKTKNQLEGECRVVRSLIYFYLIQLYGDVPLITTTNFNTNTVQRRNSTPEIYDFIINDLIEAKQDLAETYPTTGRLRPNLYTAEALLSRVYLYTGQWGKAETEANNVIKSAQYSLQTDLTKIFLSGSNEAIWQIAASIDGLNTREGVLFVNSNANAIPNYLISDALMNGFEANDPRKTAWIGTKTISNKIYYFPYKYKLPMSSTSTAKENYVMFRLAEQYLIRSEAKIRQGKTDEGVKDLNIIRGRARGNNSTILPDQPMGATQQQALSYVIKERRIELMTEWGNRWLDLKRFHLCTATLQPIKPGWQDTDTLFPIPLQQILINKNLTQNSGYN</sequence>
<keyword evidence="4" id="KW-0472">Membrane</keyword>
<name>A0A848GLP6_9BACT</name>
<evidence type="ECO:0000313" key="9">
    <source>
        <dbReference type="Proteomes" id="UP000583266"/>
    </source>
</evidence>
<reference evidence="8 9" key="1">
    <citation type="submission" date="2020-04" db="EMBL/GenBank/DDBJ databases">
        <title>Chitinophaga sp. G-6-1-13 sp. nov., isolated from soil.</title>
        <authorList>
            <person name="Dahal R.H."/>
            <person name="Chaudhary D.K."/>
        </authorList>
    </citation>
    <scope>NUCLEOTIDE SEQUENCE [LARGE SCALE GENOMIC DNA]</scope>
    <source>
        <strain evidence="8 9">G-6-1-13</strain>
    </source>
</reference>
<keyword evidence="9" id="KW-1185">Reference proteome</keyword>
<dbReference type="RefSeq" id="WP_169225824.1">
    <property type="nucleotide sequence ID" value="NZ_JABBGC010000001.1"/>
</dbReference>
<keyword evidence="5" id="KW-0998">Cell outer membrane</keyword>
<dbReference type="InterPro" id="IPR033985">
    <property type="entry name" value="SusD-like_N"/>
</dbReference>
<evidence type="ECO:0000256" key="4">
    <source>
        <dbReference type="ARBA" id="ARBA00023136"/>
    </source>
</evidence>
<dbReference type="InterPro" id="IPR012944">
    <property type="entry name" value="SusD_RagB_dom"/>
</dbReference>
<dbReference type="Gene3D" id="1.25.40.390">
    <property type="match status" value="1"/>
</dbReference>
<dbReference type="InterPro" id="IPR011990">
    <property type="entry name" value="TPR-like_helical_dom_sf"/>
</dbReference>
<dbReference type="AlphaFoldDB" id="A0A848GLP6"/>
<feature type="domain" description="RagB/SusD" evidence="6">
    <location>
        <begin position="334"/>
        <end position="487"/>
    </location>
</feature>
<evidence type="ECO:0000256" key="1">
    <source>
        <dbReference type="ARBA" id="ARBA00004442"/>
    </source>
</evidence>
<comment type="subcellular location">
    <subcellularLocation>
        <location evidence="1">Cell outer membrane</location>
    </subcellularLocation>
</comment>
<dbReference type="CDD" id="cd08977">
    <property type="entry name" value="SusD"/>
    <property type="match status" value="1"/>
</dbReference>
<evidence type="ECO:0000313" key="8">
    <source>
        <dbReference type="EMBL" id="NML38857.1"/>
    </source>
</evidence>
<accession>A0A848GLP6</accession>
<dbReference type="GO" id="GO:0009279">
    <property type="term" value="C:cell outer membrane"/>
    <property type="evidence" value="ECO:0007669"/>
    <property type="project" value="UniProtKB-SubCell"/>
</dbReference>
<dbReference type="Pfam" id="PF07980">
    <property type="entry name" value="SusD_RagB"/>
    <property type="match status" value="1"/>
</dbReference>
<comment type="similarity">
    <text evidence="2">Belongs to the SusD family.</text>
</comment>
<evidence type="ECO:0000259" key="7">
    <source>
        <dbReference type="Pfam" id="PF14322"/>
    </source>
</evidence>
<proteinExistence type="inferred from homology"/>
<dbReference type="EMBL" id="JABBGC010000001">
    <property type="protein sequence ID" value="NML38857.1"/>
    <property type="molecule type" value="Genomic_DNA"/>
</dbReference>
<dbReference type="SUPFAM" id="SSF48452">
    <property type="entry name" value="TPR-like"/>
    <property type="match status" value="1"/>
</dbReference>
<gene>
    <name evidence="8" type="ORF">HHL17_16745</name>
</gene>
<feature type="domain" description="SusD-like N-terminal" evidence="7">
    <location>
        <begin position="65"/>
        <end position="246"/>
    </location>
</feature>
<comment type="caution">
    <text evidence="8">The sequence shown here is derived from an EMBL/GenBank/DDBJ whole genome shotgun (WGS) entry which is preliminary data.</text>
</comment>
<evidence type="ECO:0000256" key="3">
    <source>
        <dbReference type="ARBA" id="ARBA00022729"/>
    </source>
</evidence>
<keyword evidence="3" id="KW-0732">Signal</keyword>
<evidence type="ECO:0000256" key="5">
    <source>
        <dbReference type="ARBA" id="ARBA00023237"/>
    </source>
</evidence>
<dbReference type="Pfam" id="PF14322">
    <property type="entry name" value="SusD-like_3"/>
    <property type="match status" value="1"/>
</dbReference>
<evidence type="ECO:0000256" key="2">
    <source>
        <dbReference type="ARBA" id="ARBA00006275"/>
    </source>
</evidence>
<protein>
    <submittedName>
        <fullName evidence="8">RagB/SusD family nutrient uptake outer membrane protein</fullName>
    </submittedName>
</protein>
<organism evidence="8 9">
    <name type="scientific">Chitinophaga fulva</name>
    <dbReference type="NCBI Taxonomy" id="2728842"/>
    <lineage>
        <taxon>Bacteria</taxon>
        <taxon>Pseudomonadati</taxon>
        <taxon>Bacteroidota</taxon>
        <taxon>Chitinophagia</taxon>
        <taxon>Chitinophagales</taxon>
        <taxon>Chitinophagaceae</taxon>
        <taxon>Chitinophaga</taxon>
    </lineage>
</organism>